<evidence type="ECO:0000313" key="1">
    <source>
        <dbReference type="EMBL" id="KAF9474551.1"/>
    </source>
</evidence>
<evidence type="ECO:0000313" key="2">
    <source>
        <dbReference type="Proteomes" id="UP000807469"/>
    </source>
</evidence>
<comment type="caution">
    <text evidence="1">The sequence shown here is derived from an EMBL/GenBank/DDBJ whole genome shotgun (WGS) entry which is preliminary data.</text>
</comment>
<keyword evidence="2" id="KW-1185">Reference proteome</keyword>
<dbReference type="Proteomes" id="UP000807469">
    <property type="component" value="Unassembled WGS sequence"/>
</dbReference>
<dbReference type="InterPro" id="IPR012340">
    <property type="entry name" value="NA-bd_OB-fold"/>
</dbReference>
<dbReference type="EMBL" id="MU155373">
    <property type="protein sequence ID" value="KAF9474551.1"/>
    <property type="molecule type" value="Genomic_DNA"/>
</dbReference>
<name>A0A9P5YSV9_9AGAR</name>
<sequence>MPQQPDSATRKSLNTIDDSLEGRKLRVAGRVLAYDAPTGLVVLIDKGHGLLVDVELSLGDGAESAVWVTERLSTIMVIGHLERTPAPLPMPAAMPANAGRVKLNRKLVLRAILVVPTPDLDLALWNSVLQDEERERH</sequence>
<dbReference type="Gene3D" id="2.40.50.140">
    <property type="entry name" value="Nucleic acid-binding proteins"/>
    <property type="match status" value="1"/>
</dbReference>
<protein>
    <submittedName>
        <fullName evidence="1">Uncharacterized protein</fullName>
    </submittedName>
</protein>
<dbReference type="OrthoDB" id="3258172at2759"/>
<dbReference type="AlphaFoldDB" id="A0A9P5YSV9"/>
<proteinExistence type="predicted"/>
<accession>A0A9P5YSV9</accession>
<organism evidence="1 2">
    <name type="scientific">Pholiota conissans</name>
    <dbReference type="NCBI Taxonomy" id="109636"/>
    <lineage>
        <taxon>Eukaryota</taxon>
        <taxon>Fungi</taxon>
        <taxon>Dikarya</taxon>
        <taxon>Basidiomycota</taxon>
        <taxon>Agaricomycotina</taxon>
        <taxon>Agaricomycetes</taxon>
        <taxon>Agaricomycetidae</taxon>
        <taxon>Agaricales</taxon>
        <taxon>Agaricineae</taxon>
        <taxon>Strophariaceae</taxon>
        <taxon>Pholiota</taxon>
    </lineage>
</organism>
<reference evidence="1" key="1">
    <citation type="submission" date="2020-11" db="EMBL/GenBank/DDBJ databases">
        <authorList>
            <consortium name="DOE Joint Genome Institute"/>
            <person name="Ahrendt S."/>
            <person name="Riley R."/>
            <person name="Andreopoulos W."/>
            <person name="Labutti K."/>
            <person name="Pangilinan J."/>
            <person name="Ruiz-Duenas F.J."/>
            <person name="Barrasa J.M."/>
            <person name="Sanchez-Garcia M."/>
            <person name="Camarero S."/>
            <person name="Miyauchi S."/>
            <person name="Serrano A."/>
            <person name="Linde D."/>
            <person name="Babiker R."/>
            <person name="Drula E."/>
            <person name="Ayuso-Fernandez I."/>
            <person name="Pacheco R."/>
            <person name="Padilla G."/>
            <person name="Ferreira P."/>
            <person name="Barriuso J."/>
            <person name="Kellner H."/>
            <person name="Castanera R."/>
            <person name="Alfaro M."/>
            <person name="Ramirez L."/>
            <person name="Pisabarro A.G."/>
            <person name="Kuo A."/>
            <person name="Tritt A."/>
            <person name="Lipzen A."/>
            <person name="He G."/>
            <person name="Yan M."/>
            <person name="Ng V."/>
            <person name="Cullen D."/>
            <person name="Martin F."/>
            <person name="Rosso M.-N."/>
            <person name="Henrissat B."/>
            <person name="Hibbett D."/>
            <person name="Martinez A.T."/>
            <person name="Grigoriev I.V."/>
        </authorList>
    </citation>
    <scope>NUCLEOTIDE SEQUENCE</scope>
    <source>
        <strain evidence="1">CIRM-BRFM 674</strain>
    </source>
</reference>
<gene>
    <name evidence="1" type="ORF">BDN70DRAFT_815524</name>
</gene>